<evidence type="ECO:0000256" key="2">
    <source>
        <dbReference type="ARBA" id="ARBA00022840"/>
    </source>
</evidence>
<keyword evidence="1" id="KW-0547">Nucleotide-binding</keyword>
<dbReference type="GO" id="GO:0009898">
    <property type="term" value="C:cytoplasmic side of plasma membrane"/>
    <property type="evidence" value="ECO:0007669"/>
    <property type="project" value="TreeGrafter"/>
</dbReference>
<evidence type="ECO:0000256" key="1">
    <source>
        <dbReference type="ARBA" id="ARBA00022741"/>
    </source>
</evidence>
<gene>
    <name evidence="3" type="ORF">ENJ12_02055</name>
</gene>
<proteinExistence type="predicted"/>
<dbReference type="InterPro" id="IPR050625">
    <property type="entry name" value="ParA/MinD_ATPase"/>
</dbReference>
<dbReference type="EMBL" id="DRLF01000084">
    <property type="protein sequence ID" value="HEC05611.1"/>
    <property type="molecule type" value="Genomic_DNA"/>
</dbReference>
<dbReference type="SUPFAM" id="SSF52540">
    <property type="entry name" value="P-loop containing nucleoside triphosphate hydrolases"/>
    <property type="match status" value="1"/>
</dbReference>
<dbReference type="AlphaFoldDB" id="A0A831RTY5"/>
<dbReference type="InterPro" id="IPR027417">
    <property type="entry name" value="P-loop_NTPase"/>
</dbReference>
<keyword evidence="2" id="KW-0067">ATP-binding</keyword>
<organism evidence="3">
    <name type="scientific">Thiolapillus brandeum</name>
    <dbReference type="NCBI Taxonomy" id="1076588"/>
    <lineage>
        <taxon>Bacteria</taxon>
        <taxon>Pseudomonadati</taxon>
        <taxon>Pseudomonadota</taxon>
        <taxon>Gammaproteobacteria</taxon>
        <taxon>Chromatiales</taxon>
        <taxon>Sedimenticolaceae</taxon>
        <taxon>Thiolapillus</taxon>
    </lineage>
</organism>
<dbReference type="GO" id="GO:0005524">
    <property type="term" value="F:ATP binding"/>
    <property type="evidence" value="ECO:0007669"/>
    <property type="project" value="UniProtKB-KW"/>
</dbReference>
<accession>A0A831RTY5</accession>
<dbReference type="PANTHER" id="PTHR43384">
    <property type="entry name" value="SEPTUM SITE-DETERMINING PROTEIN MIND HOMOLOG, CHLOROPLASTIC-RELATED"/>
    <property type="match status" value="1"/>
</dbReference>
<protein>
    <recommendedName>
        <fullName evidence="4">CobQ/CobB/MinD/ParA nucleotide binding domain-containing protein</fullName>
    </recommendedName>
</protein>
<dbReference type="GO" id="GO:0005829">
    <property type="term" value="C:cytosol"/>
    <property type="evidence" value="ECO:0007669"/>
    <property type="project" value="TreeGrafter"/>
</dbReference>
<dbReference type="InterPro" id="IPR017746">
    <property type="entry name" value="Cellulose_synthase_operon_BcsQ"/>
</dbReference>
<dbReference type="GO" id="GO:0051782">
    <property type="term" value="P:negative regulation of cell division"/>
    <property type="evidence" value="ECO:0007669"/>
    <property type="project" value="TreeGrafter"/>
</dbReference>
<dbReference type="Pfam" id="PF06564">
    <property type="entry name" value="CBP_BcsQ"/>
    <property type="match status" value="2"/>
</dbReference>
<dbReference type="PANTHER" id="PTHR43384:SF6">
    <property type="entry name" value="SEPTUM SITE-DETERMINING PROTEIN MIND HOMOLOG, CHLOROPLASTIC"/>
    <property type="match status" value="1"/>
</dbReference>
<reference evidence="3" key="1">
    <citation type="journal article" date="2020" name="mSystems">
        <title>Genome- and Community-Level Interaction Insights into Carbon Utilization and Element Cycling Functions of Hydrothermarchaeota in Hydrothermal Sediment.</title>
        <authorList>
            <person name="Zhou Z."/>
            <person name="Liu Y."/>
            <person name="Xu W."/>
            <person name="Pan J."/>
            <person name="Luo Z.H."/>
            <person name="Li M."/>
        </authorList>
    </citation>
    <scope>NUCLEOTIDE SEQUENCE [LARGE SCALE GENOMIC DNA]</scope>
    <source>
        <strain evidence="3">HyVt-458</strain>
    </source>
</reference>
<comment type="caution">
    <text evidence="3">The sequence shown here is derived from an EMBL/GenBank/DDBJ whole genome shotgun (WGS) entry which is preliminary data.</text>
</comment>
<sequence>MSVRRNCPVGDTPHVSEDVLSLQQQAPGLKDYRELHQCEEIQDIRHRWPLLDREPVHSAGFIPDIQSGVHHSHVVLVTGAVGGAGATTVVASLTAAMRHLGRRVAVVDLAPGQDMHLHLGTVDAEGGSRAAPVLIQRAERLADHPLPARWLADRLSSLPRDALDCVLIDCPWHLKPAFQQASALAGRMLVVGTTEPGAVHQMGRVLEGLLSADAGVDIHLLLNRFNPAISLQRDLHMLLHHNPPARLAPVDIPYDSRVSDSLAKLGNIRDCYPDCEAARGFQVLADWLTDSIVKRLEAAS</sequence>
<dbReference type="Gene3D" id="3.40.50.300">
    <property type="entry name" value="P-loop containing nucleotide triphosphate hydrolases"/>
    <property type="match status" value="1"/>
</dbReference>
<dbReference type="GO" id="GO:0016887">
    <property type="term" value="F:ATP hydrolysis activity"/>
    <property type="evidence" value="ECO:0007669"/>
    <property type="project" value="TreeGrafter"/>
</dbReference>
<name>A0A831RTY5_9GAMM</name>
<evidence type="ECO:0008006" key="4">
    <source>
        <dbReference type="Google" id="ProtNLM"/>
    </source>
</evidence>
<evidence type="ECO:0000313" key="3">
    <source>
        <dbReference type="EMBL" id="HEC05611.1"/>
    </source>
</evidence>
<dbReference type="Proteomes" id="UP000886339">
    <property type="component" value="Unassembled WGS sequence"/>
</dbReference>